<dbReference type="SMART" id="SM00589">
    <property type="entry name" value="PRY"/>
    <property type="match status" value="1"/>
</dbReference>
<dbReference type="Gene3D" id="3.30.160.60">
    <property type="entry name" value="Classic Zinc Finger"/>
    <property type="match status" value="1"/>
</dbReference>
<dbReference type="AlphaFoldDB" id="A0AAN9C6K4"/>
<evidence type="ECO:0000256" key="2">
    <source>
        <dbReference type="ARBA" id="ARBA00022723"/>
    </source>
</evidence>
<dbReference type="GO" id="GO:0045087">
    <property type="term" value="P:innate immune response"/>
    <property type="evidence" value="ECO:0007669"/>
    <property type="project" value="UniProtKB-KW"/>
</dbReference>
<keyword evidence="3 6" id="KW-0863">Zinc-finger</keyword>
<dbReference type="InterPro" id="IPR013320">
    <property type="entry name" value="ConA-like_dom_sf"/>
</dbReference>
<evidence type="ECO:0000259" key="8">
    <source>
        <dbReference type="PROSITE" id="PS50089"/>
    </source>
</evidence>
<dbReference type="InterPro" id="IPR013083">
    <property type="entry name" value="Znf_RING/FYVE/PHD"/>
</dbReference>
<evidence type="ECO:0000256" key="6">
    <source>
        <dbReference type="PROSITE-ProRule" id="PRU00024"/>
    </source>
</evidence>
<accession>A0AAN9C6K4</accession>
<dbReference type="Pfam" id="PF13445">
    <property type="entry name" value="zf-RING_UBOX"/>
    <property type="match status" value="1"/>
</dbReference>
<keyword evidence="12" id="KW-1185">Reference proteome</keyword>
<evidence type="ECO:0000259" key="10">
    <source>
        <dbReference type="PROSITE" id="PS50188"/>
    </source>
</evidence>
<dbReference type="Pfam" id="PF13765">
    <property type="entry name" value="PRY"/>
    <property type="match status" value="1"/>
</dbReference>
<evidence type="ECO:0000313" key="12">
    <source>
        <dbReference type="Proteomes" id="UP001364617"/>
    </source>
</evidence>
<dbReference type="InterPro" id="IPR000315">
    <property type="entry name" value="Znf_B-box"/>
</dbReference>
<evidence type="ECO:0000259" key="9">
    <source>
        <dbReference type="PROSITE" id="PS50119"/>
    </source>
</evidence>
<dbReference type="SUPFAM" id="SSF57850">
    <property type="entry name" value="RING/U-box"/>
    <property type="match status" value="1"/>
</dbReference>
<dbReference type="Pfam" id="PF25600">
    <property type="entry name" value="TRIM_CC"/>
    <property type="match status" value="1"/>
</dbReference>
<dbReference type="InterPro" id="IPR003879">
    <property type="entry name" value="Butyrophylin_SPRY"/>
</dbReference>
<dbReference type="Gene3D" id="3.30.40.10">
    <property type="entry name" value="Zinc/RING finger domain, C3HC4 (zinc finger)"/>
    <property type="match status" value="1"/>
</dbReference>
<protein>
    <submittedName>
        <fullName evidence="11">Uncharacterized protein</fullName>
    </submittedName>
</protein>
<feature type="coiled-coil region" evidence="7">
    <location>
        <begin position="303"/>
        <end position="330"/>
    </location>
</feature>
<dbReference type="InterPro" id="IPR051051">
    <property type="entry name" value="E3_ubiq-ligase_TRIM/RNF"/>
</dbReference>
<dbReference type="InterPro" id="IPR001870">
    <property type="entry name" value="B30.2/SPRY"/>
</dbReference>
<dbReference type="SMART" id="SM00184">
    <property type="entry name" value="RING"/>
    <property type="match status" value="1"/>
</dbReference>
<dbReference type="InterPro" id="IPR006574">
    <property type="entry name" value="PRY"/>
</dbReference>
<feature type="domain" description="B box-type" evidence="9">
    <location>
        <begin position="183"/>
        <end position="223"/>
    </location>
</feature>
<dbReference type="Gene3D" id="4.10.830.40">
    <property type="match status" value="1"/>
</dbReference>
<keyword evidence="5" id="KW-0391">Immunity</keyword>
<gene>
    <name evidence="11" type="ORF">R3I93_022180</name>
</gene>
<evidence type="ECO:0000256" key="5">
    <source>
        <dbReference type="ARBA" id="ARBA00022859"/>
    </source>
</evidence>
<dbReference type="Pfam" id="PF00622">
    <property type="entry name" value="SPRY"/>
    <property type="match status" value="1"/>
</dbReference>
<evidence type="ECO:0000256" key="1">
    <source>
        <dbReference type="ARBA" id="ARBA00022588"/>
    </source>
</evidence>
<evidence type="ECO:0000256" key="3">
    <source>
        <dbReference type="ARBA" id="ARBA00022771"/>
    </source>
</evidence>
<dbReference type="InterPro" id="IPR058030">
    <property type="entry name" value="TRIM8/14/16/25/29/45/65_CC"/>
</dbReference>
<reference evidence="11 12" key="1">
    <citation type="submission" date="2024-02" db="EMBL/GenBank/DDBJ databases">
        <title>Chromosome-level genome assembly of the Eurasian Minnow (Phoxinus phoxinus).</title>
        <authorList>
            <person name="Oriowo T.O."/>
            <person name="Martin S."/>
            <person name="Stange M."/>
            <person name="Chrysostomakis Y."/>
            <person name="Brown T."/>
            <person name="Winkler S."/>
            <person name="Kukowka S."/>
            <person name="Myers E.W."/>
            <person name="Bohne A."/>
        </authorList>
    </citation>
    <scope>NUCLEOTIDE SEQUENCE [LARGE SCALE GENOMIC DNA]</scope>
    <source>
        <strain evidence="11">ZFMK-TIS-60720</strain>
        <tissue evidence="11">Whole Organism</tissue>
    </source>
</reference>
<keyword evidence="7" id="KW-0175">Coiled coil</keyword>
<dbReference type="InterPro" id="IPR001841">
    <property type="entry name" value="Znf_RING"/>
</dbReference>
<dbReference type="PROSITE" id="PS50188">
    <property type="entry name" value="B302_SPRY"/>
    <property type="match status" value="1"/>
</dbReference>
<dbReference type="InterPro" id="IPR003877">
    <property type="entry name" value="SPRY_dom"/>
</dbReference>
<dbReference type="PROSITE" id="PS00518">
    <property type="entry name" value="ZF_RING_1"/>
    <property type="match status" value="1"/>
</dbReference>
<dbReference type="PROSITE" id="PS50089">
    <property type="entry name" value="ZF_RING_2"/>
    <property type="match status" value="1"/>
</dbReference>
<dbReference type="GO" id="GO:0005737">
    <property type="term" value="C:cytoplasm"/>
    <property type="evidence" value="ECO:0007669"/>
    <property type="project" value="UniProtKB-ARBA"/>
</dbReference>
<dbReference type="PANTHER" id="PTHR25465">
    <property type="entry name" value="B-BOX DOMAIN CONTAINING"/>
    <property type="match status" value="1"/>
</dbReference>
<dbReference type="SUPFAM" id="SSF57845">
    <property type="entry name" value="B-box zinc-binding domain"/>
    <property type="match status" value="1"/>
</dbReference>
<proteinExistence type="predicted"/>
<keyword evidence="2" id="KW-0479">Metal-binding</keyword>
<dbReference type="InterPro" id="IPR017907">
    <property type="entry name" value="Znf_RING_CS"/>
</dbReference>
<comment type="caution">
    <text evidence="11">The sequence shown here is derived from an EMBL/GenBank/DDBJ whole genome shotgun (WGS) entry which is preliminary data.</text>
</comment>
<dbReference type="Gene3D" id="2.60.120.920">
    <property type="match status" value="1"/>
</dbReference>
<dbReference type="PRINTS" id="PR01407">
    <property type="entry name" value="BUTYPHLNCDUF"/>
</dbReference>
<dbReference type="Proteomes" id="UP001364617">
    <property type="component" value="Unassembled WGS sequence"/>
</dbReference>
<feature type="domain" description="B30.2/SPRY" evidence="10">
    <location>
        <begin position="382"/>
        <end position="574"/>
    </location>
</feature>
<dbReference type="Pfam" id="PF00643">
    <property type="entry name" value="zf-B_box"/>
    <property type="match status" value="1"/>
</dbReference>
<dbReference type="PROSITE" id="PS50119">
    <property type="entry name" value="ZF_BBOX"/>
    <property type="match status" value="1"/>
</dbReference>
<dbReference type="GO" id="GO:0008270">
    <property type="term" value="F:zinc ion binding"/>
    <property type="evidence" value="ECO:0007669"/>
    <property type="project" value="UniProtKB-KW"/>
</dbReference>
<evidence type="ECO:0000256" key="7">
    <source>
        <dbReference type="SAM" id="Coils"/>
    </source>
</evidence>
<dbReference type="FunFam" id="2.60.120.920:FF:000004">
    <property type="entry name" value="Butyrophilin subfamily 1 member A1"/>
    <property type="match status" value="1"/>
</dbReference>
<dbReference type="SUPFAM" id="SSF49899">
    <property type="entry name" value="Concanavalin A-like lectins/glucanases"/>
    <property type="match status" value="1"/>
</dbReference>
<sequence>MNPSLLKEAELNLTITTIVIQLPVTTLLFCFLTEPPFLTVMSSSTPFLSKELFQCSVCLNVFTHPVSLPCGHTFCQSCILAQWTASGSSHCPKCSAVFQETPELCENSFAREMAEQILKQKGQRSSEYRPVPSYNVLCDMCPLEKASRAVKSCLVCVASYCEVHVTPHTSRFTKHKLVEPQRMDKRICRIHERPLELYCRYDQSAVCVMCMNTEHNTHHTIPLETEWAERKTQLLKTQSGLKQMIVERWSKVEELKHSIKLNKENTEREMAYSVEVFTALQQFIEKSQSQLLRKMKHTQKTAEKHVEGLIKELEVEISKLNARNSELEKLSCSEDHLYVIQAFRSPSELPQCKSWSQISVHTCQGLEELRETLNAAEELLKKQIYTATKRELEAISQYAADITLDPDTANPWLVVSADRKSVTDSNIEHNVSNNVQRFDSVPCVLSREPISKGRSYWEVGVSGKTAWDLGVAKKSVNRKGLVTLSPEDGYWAVCLRENSEYRACDRESVLLSLKTLPQKIGIYVDFEKGQVSFYDTSACAHMYSFTGQCFNESLLAYFNPDMNDTGNNNGPLVIQPVNVDNGDTVTI</sequence>
<dbReference type="SMART" id="SM00336">
    <property type="entry name" value="BBOX"/>
    <property type="match status" value="1"/>
</dbReference>
<dbReference type="PANTHER" id="PTHR25465:SF32">
    <property type="entry name" value="BLOODTHIRSTY-RELATED GENE FAMILY, MEMBER 16 ISOFORM X1-RELATED"/>
    <property type="match status" value="1"/>
</dbReference>
<dbReference type="CDD" id="cd19769">
    <property type="entry name" value="Bbox2_TRIM16-like"/>
    <property type="match status" value="1"/>
</dbReference>
<dbReference type="EMBL" id="JAYKXH010000024">
    <property type="protein sequence ID" value="KAK7123989.1"/>
    <property type="molecule type" value="Genomic_DNA"/>
</dbReference>
<evidence type="ECO:0000256" key="4">
    <source>
        <dbReference type="ARBA" id="ARBA00022833"/>
    </source>
</evidence>
<organism evidence="11 12">
    <name type="scientific">Phoxinus phoxinus</name>
    <name type="common">Eurasian minnow</name>
    <dbReference type="NCBI Taxonomy" id="58324"/>
    <lineage>
        <taxon>Eukaryota</taxon>
        <taxon>Metazoa</taxon>
        <taxon>Chordata</taxon>
        <taxon>Craniata</taxon>
        <taxon>Vertebrata</taxon>
        <taxon>Euteleostomi</taxon>
        <taxon>Actinopterygii</taxon>
        <taxon>Neopterygii</taxon>
        <taxon>Teleostei</taxon>
        <taxon>Ostariophysi</taxon>
        <taxon>Cypriniformes</taxon>
        <taxon>Leuciscidae</taxon>
        <taxon>Phoxininae</taxon>
        <taxon>Phoxinus</taxon>
    </lineage>
</organism>
<dbReference type="InterPro" id="IPR043136">
    <property type="entry name" value="B30.2/SPRY_sf"/>
</dbReference>
<evidence type="ECO:0000313" key="11">
    <source>
        <dbReference type="EMBL" id="KAK7123989.1"/>
    </source>
</evidence>
<dbReference type="CDD" id="cd19802">
    <property type="entry name" value="Bbox1_TRIM8-like"/>
    <property type="match status" value="1"/>
</dbReference>
<keyword evidence="1" id="KW-0399">Innate immunity</keyword>
<name>A0AAN9C6K4_9TELE</name>
<dbReference type="CDD" id="cd13733">
    <property type="entry name" value="SPRY_PRY_C-I_1"/>
    <property type="match status" value="1"/>
</dbReference>
<dbReference type="InterPro" id="IPR027370">
    <property type="entry name" value="Znf-RING_euk"/>
</dbReference>
<keyword evidence="4" id="KW-0862">Zinc</keyword>
<dbReference type="SMART" id="SM00449">
    <property type="entry name" value="SPRY"/>
    <property type="match status" value="1"/>
</dbReference>
<feature type="domain" description="RING-type" evidence="8">
    <location>
        <begin position="55"/>
        <end position="95"/>
    </location>
</feature>